<name>A0A9P6SSE4_9FUNG</name>
<dbReference type="PANTHER" id="PTHR19303">
    <property type="entry name" value="TRANSPOSON"/>
    <property type="match status" value="1"/>
</dbReference>
<feature type="domain" description="DDE-1" evidence="1">
    <location>
        <begin position="57"/>
        <end position="223"/>
    </location>
</feature>
<evidence type="ECO:0000313" key="2">
    <source>
        <dbReference type="EMBL" id="KAF9996493.1"/>
    </source>
</evidence>
<sequence>MDINEVLKRGFFSRQRYKPEDIYACEMTSMFLSLDPSRLQPDTATKVTSRTTNSSSASIVFCFNANGTDKRDPLVLVRQSAPDDLKTTKDYHERVHDTKGEDLTQPTLLDWLFDFDRSLNREILLVVDEPISRLLTRGRKSFQAGLKMIRIFKLSVTAGKDLPMSVGLAKVFKAIYYRNLLGTFGLKPNTSESEIKLDTMEEYVAIISHSWNQIIRSCIERHFQSFMLRRRFSESSNRLSVAEGAMVSLDKIWEDALGPLRIELKKAFPKAPDSVLQYFDSLEKDTGPSGFLRQKIRSIRHHPDFTHCFANFNFGTVRIAKIQSQSHSKSTTTRPPS</sequence>
<evidence type="ECO:0000259" key="1">
    <source>
        <dbReference type="Pfam" id="PF03184"/>
    </source>
</evidence>
<dbReference type="Proteomes" id="UP000749646">
    <property type="component" value="Unassembled WGS sequence"/>
</dbReference>
<protein>
    <submittedName>
        <fullName evidence="2">Tigger transposable element-derived protein 6</fullName>
    </submittedName>
</protein>
<reference evidence="2" key="1">
    <citation type="journal article" date="2020" name="Fungal Divers.">
        <title>Resolving the Mortierellaceae phylogeny through synthesis of multi-gene phylogenetics and phylogenomics.</title>
        <authorList>
            <person name="Vandepol N."/>
            <person name="Liber J."/>
            <person name="Desiro A."/>
            <person name="Na H."/>
            <person name="Kennedy M."/>
            <person name="Barry K."/>
            <person name="Grigoriev I.V."/>
            <person name="Miller A.N."/>
            <person name="O'Donnell K."/>
            <person name="Stajich J.E."/>
            <person name="Bonito G."/>
        </authorList>
    </citation>
    <scope>NUCLEOTIDE SEQUENCE</scope>
    <source>
        <strain evidence="2">MES-2147</strain>
    </source>
</reference>
<accession>A0A9P6SSE4</accession>
<gene>
    <name evidence="2" type="primary">TIGD6_2</name>
    <name evidence="2" type="ORF">BGZ65_007921</name>
</gene>
<dbReference type="OrthoDB" id="2443471at2759"/>
<proteinExistence type="predicted"/>
<dbReference type="AlphaFoldDB" id="A0A9P6SSE4"/>
<keyword evidence="3" id="KW-1185">Reference proteome</keyword>
<organism evidence="2 3">
    <name type="scientific">Modicella reniformis</name>
    <dbReference type="NCBI Taxonomy" id="1440133"/>
    <lineage>
        <taxon>Eukaryota</taxon>
        <taxon>Fungi</taxon>
        <taxon>Fungi incertae sedis</taxon>
        <taxon>Mucoromycota</taxon>
        <taxon>Mortierellomycotina</taxon>
        <taxon>Mortierellomycetes</taxon>
        <taxon>Mortierellales</taxon>
        <taxon>Mortierellaceae</taxon>
        <taxon>Modicella</taxon>
    </lineage>
</organism>
<comment type="caution">
    <text evidence="2">The sequence shown here is derived from an EMBL/GenBank/DDBJ whole genome shotgun (WGS) entry which is preliminary data.</text>
</comment>
<dbReference type="GO" id="GO:0003677">
    <property type="term" value="F:DNA binding"/>
    <property type="evidence" value="ECO:0007669"/>
    <property type="project" value="TreeGrafter"/>
</dbReference>
<dbReference type="Pfam" id="PF03184">
    <property type="entry name" value="DDE_1"/>
    <property type="match status" value="1"/>
</dbReference>
<dbReference type="EMBL" id="JAAAHW010001157">
    <property type="protein sequence ID" value="KAF9996493.1"/>
    <property type="molecule type" value="Genomic_DNA"/>
</dbReference>
<dbReference type="GO" id="GO:0005634">
    <property type="term" value="C:nucleus"/>
    <property type="evidence" value="ECO:0007669"/>
    <property type="project" value="TreeGrafter"/>
</dbReference>
<evidence type="ECO:0000313" key="3">
    <source>
        <dbReference type="Proteomes" id="UP000749646"/>
    </source>
</evidence>
<dbReference type="PANTHER" id="PTHR19303:SF73">
    <property type="entry name" value="PROTEIN PDC2"/>
    <property type="match status" value="1"/>
</dbReference>
<dbReference type="InterPro" id="IPR004875">
    <property type="entry name" value="DDE_SF_endonuclease_dom"/>
</dbReference>
<feature type="non-terminal residue" evidence="2">
    <location>
        <position position="337"/>
    </location>
</feature>
<dbReference type="InterPro" id="IPR050863">
    <property type="entry name" value="CenT-Element_Derived"/>
</dbReference>